<organism evidence="1">
    <name type="scientific">mine drainage metagenome</name>
    <dbReference type="NCBI Taxonomy" id="410659"/>
    <lineage>
        <taxon>unclassified sequences</taxon>
        <taxon>metagenomes</taxon>
        <taxon>ecological metagenomes</taxon>
    </lineage>
</organism>
<comment type="caution">
    <text evidence="1">The sequence shown here is derived from an EMBL/GenBank/DDBJ whole genome shotgun (WGS) entry which is preliminary data.</text>
</comment>
<gene>
    <name evidence="1" type="ORF">CARN6_0473</name>
</gene>
<sequence>MGVTLKATCKVSYSGKGVVLVPFVTQSLAFEVISRRRDHARNG</sequence>
<evidence type="ECO:0000313" key="1">
    <source>
        <dbReference type="EMBL" id="CBI07154.1"/>
    </source>
</evidence>
<protein>
    <submittedName>
        <fullName evidence="1">Uncharacterized protein</fullName>
    </submittedName>
</protein>
<proteinExistence type="predicted"/>
<dbReference type="EMBL" id="CABQ01000071">
    <property type="protein sequence ID" value="CBI07154.1"/>
    <property type="molecule type" value="Genomic_DNA"/>
</dbReference>
<dbReference type="AlphaFoldDB" id="E6QIT8"/>
<reference evidence="1" key="1">
    <citation type="submission" date="2009-10" db="EMBL/GenBank/DDBJ databases">
        <title>Diversity of trophic interactions inside an arsenic-rich microbial ecosystem.</title>
        <authorList>
            <person name="Bertin P.N."/>
            <person name="Heinrich-Salmeron A."/>
            <person name="Pelletier E."/>
            <person name="Goulhen-Chollet F."/>
            <person name="Arsene-Ploetze F."/>
            <person name="Gallien S."/>
            <person name="Calteau A."/>
            <person name="Vallenet D."/>
            <person name="Casiot C."/>
            <person name="Chane-Woon-Ming B."/>
            <person name="Giloteaux L."/>
            <person name="Barakat M."/>
            <person name="Bonnefoy V."/>
            <person name="Bruneel O."/>
            <person name="Chandler M."/>
            <person name="Cleiss J."/>
            <person name="Duran R."/>
            <person name="Elbaz-Poulichet F."/>
            <person name="Fonknechten N."/>
            <person name="Lauga B."/>
            <person name="Mornico D."/>
            <person name="Ortet P."/>
            <person name="Schaeffer C."/>
            <person name="Siguier P."/>
            <person name="Alexander Thil Smith A."/>
            <person name="Van Dorsselaer A."/>
            <person name="Weissenbach J."/>
            <person name="Medigue C."/>
            <person name="Le Paslier D."/>
        </authorList>
    </citation>
    <scope>NUCLEOTIDE SEQUENCE</scope>
</reference>
<name>E6QIT8_9ZZZZ</name>
<accession>E6QIT8</accession>